<organism evidence="2">
    <name type="scientific">Jonesiaceae bacterium BS-20</name>
    <dbReference type="NCBI Taxonomy" id="3120821"/>
    <lineage>
        <taxon>Bacteria</taxon>
        <taxon>Bacillati</taxon>
        <taxon>Actinomycetota</taxon>
        <taxon>Actinomycetes</taxon>
        <taxon>Micrococcales</taxon>
        <taxon>Jonesiaceae</taxon>
    </lineage>
</organism>
<keyword evidence="2" id="KW-0560">Oxidoreductase</keyword>
<dbReference type="Gene3D" id="3.90.25.10">
    <property type="entry name" value="UDP-galactose 4-epimerase, domain 1"/>
    <property type="match status" value="1"/>
</dbReference>
<dbReference type="GO" id="GO:0003955">
    <property type="term" value="F:NAD(P)H dehydrogenase (quinone) activity"/>
    <property type="evidence" value="ECO:0007669"/>
    <property type="project" value="UniProtKB-EC"/>
</dbReference>
<dbReference type="InterPro" id="IPR016040">
    <property type="entry name" value="NAD(P)-bd_dom"/>
</dbReference>
<accession>A0AAU7DSF2</accession>
<dbReference type="EMBL" id="CP146203">
    <property type="protein sequence ID" value="XBH20235.1"/>
    <property type="molecule type" value="Genomic_DNA"/>
</dbReference>
<dbReference type="InterPro" id="IPR036291">
    <property type="entry name" value="NAD(P)-bd_dom_sf"/>
</dbReference>
<dbReference type="SUPFAM" id="SSF51735">
    <property type="entry name" value="NAD(P)-binding Rossmann-fold domains"/>
    <property type="match status" value="1"/>
</dbReference>
<dbReference type="PANTHER" id="PTHR47129">
    <property type="entry name" value="QUINONE OXIDOREDUCTASE 2"/>
    <property type="match status" value="1"/>
</dbReference>
<proteinExistence type="predicted"/>
<gene>
    <name evidence="2" type="ORF">V5R04_08190</name>
</gene>
<dbReference type="CDD" id="cd05269">
    <property type="entry name" value="TMR_SDR_a"/>
    <property type="match status" value="1"/>
</dbReference>
<dbReference type="Gene3D" id="3.40.50.720">
    <property type="entry name" value="NAD(P)-binding Rossmann-like Domain"/>
    <property type="match status" value="1"/>
</dbReference>
<feature type="domain" description="NAD(P)-binding" evidence="1">
    <location>
        <begin position="11"/>
        <end position="183"/>
    </location>
</feature>
<dbReference type="InterPro" id="IPR052718">
    <property type="entry name" value="NmrA-type_oxidoreductase"/>
</dbReference>
<name>A0AAU7DSF2_9MICO</name>
<reference evidence="2" key="1">
    <citation type="submission" date="2024-02" db="EMBL/GenBank/DDBJ databases">
        <title>Tomenella chthoni gen. nov. sp. nov., a member of the family Jonesiaceae isolated from bat guano.</title>
        <authorList>
            <person name="Miller S.L."/>
            <person name="King J."/>
            <person name="Sankaranarayanan K."/>
            <person name="Lawson P.A."/>
        </authorList>
    </citation>
    <scope>NUCLEOTIDE SEQUENCE</scope>
    <source>
        <strain evidence="2">BS-20</strain>
    </source>
</reference>
<protein>
    <submittedName>
        <fullName evidence="2">SDR family oxidoreductase</fullName>
        <ecNumber evidence="2">1.6.5.2</ecNumber>
    </submittedName>
</protein>
<evidence type="ECO:0000259" key="1">
    <source>
        <dbReference type="Pfam" id="PF13460"/>
    </source>
</evidence>
<dbReference type="PANTHER" id="PTHR47129:SF1">
    <property type="entry name" value="NMRA-LIKE DOMAIN-CONTAINING PROTEIN"/>
    <property type="match status" value="1"/>
</dbReference>
<sequence length="284" mass="30237">MTAPNTITVTGSTGHLGGAVLRLLLDQGQSPTLIVRDPLRAPSGDHEVRQANYGDFEASVKALEGCEVLFMVSGSESQDRLDQHRTFVRAAAAANVKHVVYTSFIGASPTATFTLARDHFATEEALKESGMAWTFLRDSFYLDFLPQLADQDGVIRGPAGQGLVGGVARMDVARCAGAVLVDPAKHAGKTYDLTGPEALTLRQAAGIISDVTGRATVYEEETVKQAYESRAKYGAPDWELDAWVSTYTAIAAGELAAVTNAVYELTGEAPLTLTEVLRGQETTA</sequence>
<dbReference type="AlphaFoldDB" id="A0AAU7DSF2"/>
<dbReference type="EC" id="1.6.5.2" evidence="2"/>
<evidence type="ECO:0000313" key="2">
    <source>
        <dbReference type="EMBL" id="XBH20235.1"/>
    </source>
</evidence>
<dbReference type="Pfam" id="PF13460">
    <property type="entry name" value="NAD_binding_10"/>
    <property type="match status" value="1"/>
</dbReference>